<feature type="compositionally biased region" description="Basic and acidic residues" evidence="1">
    <location>
        <begin position="597"/>
        <end position="610"/>
    </location>
</feature>
<feature type="compositionally biased region" description="Low complexity" evidence="1">
    <location>
        <begin position="714"/>
        <end position="763"/>
    </location>
</feature>
<feature type="compositionally biased region" description="Acidic residues" evidence="1">
    <location>
        <begin position="491"/>
        <end position="509"/>
    </location>
</feature>
<reference evidence="2 3" key="1">
    <citation type="submission" date="2020-04" db="EMBL/GenBank/DDBJ databases">
        <authorList>
            <person name="Alioto T."/>
            <person name="Alioto T."/>
            <person name="Gomez Garrido J."/>
        </authorList>
    </citation>
    <scope>NUCLEOTIDE SEQUENCE [LARGE SCALE GENOMIC DNA]</scope>
</reference>
<feature type="compositionally biased region" description="Polar residues" evidence="1">
    <location>
        <begin position="176"/>
        <end position="186"/>
    </location>
</feature>
<feature type="compositionally biased region" description="Basic and acidic residues" evidence="1">
    <location>
        <begin position="851"/>
        <end position="860"/>
    </location>
</feature>
<organism evidence="2 3">
    <name type="scientific">Cloeon dipterum</name>
    <dbReference type="NCBI Taxonomy" id="197152"/>
    <lineage>
        <taxon>Eukaryota</taxon>
        <taxon>Metazoa</taxon>
        <taxon>Ecdysozoa</taxon>
        <taxon>Arthropoda</taxon>
        <taxon>Hexapoda</taxon>
        <taxon>Insecta</taxon>
        <taxon>Pterygota</taxon>
        <taxon>Palaeoptera</taxon>
        <taxon>Ephemeroptera</taxon>
        <taxon>Pisciforma</taxon>
        <taxon>Baetidae</taxon>
        <taxon>Cloeon</taxon>
    </lineage>
</organism>
<feature type="compositionally biased region" description="Basic and acidic residues" evidence="1">
    <location>
        <begin position="191"/>
        <end position="207"/>
    </location>
</feature>
<feature type="compositionally biased region" description="Basic and acidic residues" evidence="1">
    <location>
        <begin position="1178"/>
        <end position="1193"/>
    </location>
</feature>
<dbReference type="Proteomes" id="UP000494165">
    <property type="component" value="Unassembled WGS sequence"/>
</dbReference>
<feature type="compositionally biased region" description="Basic and acidic residues" evidence="1">
    <location>
        <begin position="1237"/>
        <end position="1248"/>
    </location>
</feature>
<gene>
    <name evidence="2" type="ORF">CLODIP_2_CD01372</name>
</gene>
<feature type="compositionally biased region" description="Basic residues" evidence="1">
    <location>
        <begin position="840"/>
        <end position="850"/>
    </location>
</feature>
<feature type="compositionally biased region" description="Basic and acidic residues" evidence="1">
    <location>
        <begin position="826"/>
        <end position="838"/>
    </location>
</feature>
<feature type="compositionally biased region" description="Basic residues" evidence="1">
    <location>
        <begin position="966"/>
        <end position="979"/>
    </location>
</feature>
<feature type="compositionally biased region" description="Polar residues" evidence="1">
    <location>
        <begin position="242"/>
        <end position="259"/>
    </location>
</feature>
<feature type="compositionally biased region" description="Low complexity" evidence="1">
    <location>
        <begin position="539"/>
        <end position="552"/>
    </location>
</feature>
<feature type="region of interest" description="Disordered" evidence="1">
    <location>
        <begin position="242"/>
        <end position="288"/>
    </location>
</feature>
<feature type="compositionally biased region" description="Basic residues" evidence="1">
    <location>
        <begin position="1061"/>
        <end position="1074"/>
    </location>
</feature>
<feature type="compositionally biased region" description="Low complexity" evidence="1">
    <location>
        <begin position="103"/>
        <end position="112"/>
    </location>
</feature>
<feature type="compositionally biased region" description="Basic and acidic residues" evidence="1">
    <location>
        <begin position="553"/>
        <end position="568"/>
    </location>
</feature>
<feature type="compositionally biased region" description="Basic and acidic residues" evidence="1">
    <location>
        <begin position="515"/>
        <end position="528"/>
    </location>
</feature>
<comment type="caution">
    <text evidence="2">The sequence shown here is derived from an EMBL/GenBank/DDBJ whole genome shotgun (WGS) entry which is preliminary data.</text>
</comment>
<feature type="compositionally biased region" description="Basic and acidic residues" evidence="1">
    <location>
        <begin position="467"/>
        <end position="486"/>
    </location>
</feature>
<feature type="compositionally biased region" description="Basic residues" evidence="1">
    <location>
        <begin position="1007"/>
        <end position="1019"/>
    </location>
</feature>
<evidence type="ECO:0000313" key="2">
    <source>
        <dbReference type="EMBL" id="CAB3377599.1"/>
    </source>
</evidence>
<name>A0A8S1DB45_9INSE</name>
<evidence type="ECO:0000313" key="3">
    <source>
        <dbReference type="Proteomes" id="UP000494165"/>
    </source>
</evidence>
<feature type="compositionally biased region" description="Basic and acidic residues" evidence="1">
    <location>
        <begin position="432"/>
        <end position="443"/>
    </location>
</feature>
<dbReference type="EMBL" id="CADEPI010000147">
    <property type="protein sequence ID" value="CAB3377599.1"/>
    <property type="molecule type" value="Genomic_DNA"/>
</dbReference>
<feature type="compositionally biased region" description="Basic and acidic residues" evidence="1">
    <location>
        <begin position="985"/>
        <end position="1003"/>
    </location>
</feature>
<feature type="compositionally biased region" description="Basic residues" evidence="1">
    <location>
        <begin position="1"/>
        <end position="15"/>
    </location>
</feature>
<feature type="region of interest" description="Disordered" evidence="1">
    <location>
        <begin position="77"/>
        <end position="207"/>
    </location>
</feature>
<feature type="compositionally biased region" description="Low complexity" evidence="1">
    <location>
        <begin position="951"/>
        <end position="960"/>
    </location>
</feature>
<feature type="compositionally biased region" description="Basic residues" evidence="1">
    <location>
        <begin position="1162"/>
        <end position="1177"/>
    </location>
</feature>
<feature type="compositionally biased region" description="Basic residues" evidence="1">
    <location>
        <begin position="890"/>
        <end position="900"/>
    </location>
</feature>
<feature type="compositionally biased region" description="Basic and acidic residues" evidence="1">
    <location>
        <begin position="321"/>
        <end position="332"/>
    </location>
</feature>
<feature type="region of interest" description="Disordered" evidence="1">
    <location>
        <begin position="1"/>
        <end position="65"/>
    </location>
</feature>
<feature type="compositionally biased region" description="Basic and acidic residues" evidence="1">
    <location>
        <begin position="626"/>
        <end position="642"/>
    </location>
</feature>
<sequence>MSGSPKKRVSTRRSARGSSSLDADFKPNIAIHVIHTPVKKMMSENEAPPSPAYSTRSRLKIEEPVHMLTEKIDTIERVRRNSARRSTVGKEEDSNSEFGEDVSSQQSESSSQIPRKSLKKASFARGNIHKILEESSASDTSGEESPDSKMKLQVKKVPKKENSDNDDFFSAEDRSSASSNKGTEATSDSEADVKDSKDDKKLLEEPKVLLEKMTLMEGKLESSPVKRTRKSVFPDSLVDLTDNCQENGHSKLNVSQTEKVSPKKALAVSEEKEEEEKPRRSLRNASAPKKCGTEAIEVIEVAESSFEEAKLLVSPEKKIESPRKVSVAKETEVEQEVEEVDPLRPEASPTKEPVLYFTEDENESSSALFRDYSDLDECMERSVEQYYLSESVLSPRKAKKTPEATDFDVRQVLNWDTLGLEEESPKKLSPKKKIEESPKKKIVEVNLESSESEEEEHKPSPRKRSPEKKSPKKNVEGSPRKEKKVSATEAMEIEVEQQDEAPNSDDAEISQEQTPTKEKSSIESKDRLQSASKSPKTRPNVSPKSGKVSPKKTSPEKKADGRKEKKTSTTEAMEIEVEQQDEAPSSDDAEISQEQTPTKEKPSIESEDRLQSASKSLKTRPYVSPKSEKVSPKKTSPEKKADGSPIQELSITEDQDSDLIQDSVDLENIANEKQEEALYESPKKETPKKEQKKSTEAMEEQIQDSSKPAEEKVSPVNKVSSVKVSPVKKVSSVKVSPVKKVSSVKVSPVKKASPKKVSSPVKKSLAEHFFKIAEESKKEAQESEKMEVDDQDVPDREDSDEAPEEVSVKSSRQIVQEMIKDEIKAKEHIRQEKKEIQLKKQQRKLKQKAKKLLEKSKTVEEAEVTEVVAEPSQHILVDKDEVPATEGVDKKKKKKKKKKITPAGEEVQEEGKPSAAEENAKEASEVVVEVKKKTQKPAGEEVQEKRKPSAAEEYANEASEVNIEMKKKKKKRRKQKKKVVVQPVENEKTEEEKEEEDKKETEGANKVAKKKRKRIRRRDRSAMKLAREAAKQKEESKPVETKESSSPTKNADVQEAGNNVKKSKKRKRKSRKLTNKTDDENIKQEEAPAAIMENGHSAEAPKKKKGKITKAVEMIQEEEVDANEPPAKKMKKKSTKLEQDEAVDDEIAAPAEDVSRKETLKARKNKKLREKHKAAKKKGLEEKKSAKAQKQGENDDETGDFTETGIRMLPTSVLEKLENVPDAAEKKKKIRRGLKKRQLDDEAKPENRKKVKLTDDYIPLDVNGTTDFGLVPLEDTMKRGFVSAKEARKWLKTLSIGKINKVSVKKTKKIEVKLGSSGVAVPKGFKGDQQFS</sequence>
<feature type="region of interest" description="Disordered" evidence="1">
    <location>
        <begin position="416"/>
        <end position="812"/>
    </location>
</feature>
<keyword evidence="3" id="KW-1185">Reference proteome</keyword>
<feature type="region of interest" description="Disordered" evidence="1">
    <location>
        <begin position="321"/>
        <end position="359"/>
    </location>
</feature>
<feature type="compositionally biased region" description="Basic and acidic residues" evidence="1">
    <location>
        <begin position="1020"/>
        <end position="1043"/>
    </location>
</feature>
<feature type="region of interest" description="Disordered" evidence="1">
    <location>
        <begin position="826"/>
        <end position="1248"/>
    </location>
</feature>
<feature type="compositionally biased region" description="Basic and acidic residues" evidence="1">
    <location>
        <begin position="764"/>
        <end position="796"/>
    </location>
</feature>
<accession>A0A8S1DB45</accession>
<evidence type="ECO:0000256" key="1">
    <source>
        <dbReference type="SAM" id="MobiDB-lite"/>
    </source>
</evidence>
<proteinExistence type="predicted"/>
<feature type="compositionally biased region" description="Basic and acidic residues" evidence="1">
    <location>
        <begin position="918"/>
        <end position="950"/>
    </location>
</feature>
<feature type="compositionally biased region" description="Basic and acidic residues" evidence="1">
    <location>
        <begin position="1075"/>
        <end position="1086"/>
    </location>
</feature>
<feature type="compositionally biased region" description="Acidic residues" evidence="1">
    <location>
        <begin position="573"/>
        <end position="591"/>
    </location>
</feature>
<feature type="compositionally biased region" description="Basic residues" evidence="1">
    <location>
        <begin position="1226"/>
        <end position="1236"/>
    </location>
</feature>
<feature type="compositionally biased region" description="Basic and acidic residues" evidence="1">
    <location>
        <begin position="1215"/>
        <end position="1225"/>
    </location>
</feature>
<feature type="compositionally biased region" description="Basic and acidic residues" evidence="1">
    <location>
        <begin position="670"/>
        <end position="696"/>
    </location>
</feature>
<protein>
    <submittedName>
        <fullName evidence="2">Uncharacterized protein</fullName>
    </submittedName>
</protein>